<dbReference type="Proteomes" id="UP001204144">
    <property type="component" value="Unassembled WGS sequence"/>
</dbReference>
<dbReference type="Pfam" id="PF08713">
    <property type="entry name" value="DNA_alkylation"/>
    <property type="match status" value="1"/>
</dbReference>
<dbReference type="PANTHER" id="PTHR34070">
    <property type="entry name" value="ARMADILLO-TYPE FOLD"/>
    <property type="match status" value="1"/>
</dbReference>
<dbReference type="InterPro" id="IPR014825">
    <property type="entry name" value="DNA_alkylation"/>
</dbReference>
<dbReference type="RefSeq" id="WP_255037155.1">
    <property type="nucleotide sequence ID" value="NZ_RJUF01000026.1"/>
</dbReference>
<dbReference type="InterPro" id="IPR016024">
    <property type="entry name" value="ARM-type_fold"/>
</dbReference>
<name>A0AAE3KSH8_9BACT</name>
<evidence type="ECO:0000313" key="1">
    <source>
        <dbReference type="EMBL" id="MCP9763372.1"/>
    </source>
</evidence>
<proteinExistence type="predicted"/>
<dbReference type="SUPFAM" id="SSF48371">
    <property type="entry name" value="ARM repeat"/>
    <property type="match status" value="1"/>
</dbReference>
<dbReference type="EMBL" id="RJUF01000026">
    <property type="protein sequence ID" value="MCP9763372.1"/>
    <property type="molecule type" value="Genomic_DNA"/>
</dbReference>
<keyword evidence="2" id="KW-1185">Reference proteome</keyword>
<reference evidence="1 2" key="1">
    <citation type="submission" date="2018-11" db="EMBL/GenBank/DDBJ databases">
        <title>Novel bacteria species description.</title>
        <authorList>
            <person name="Han J.-H."/>
        </authorList>
    </citation>
    <scope>NUCLEOTIDE SEQUENCE [LARGE SCALE GENOMIC DNA]</scope>
    <source>
        <strain evidence="1 2">KCTC23259</strain>
    </source>
</reference>
<evidence type="ECO:0000313" key="2">
    <source>
        <dbReference type="Proteomes" id="UP001204144"/>
    </source>
</evidence>
<gene>
    <name evidence="1" type="ORF">EGI31_10415</name>
</gene>
<comment type="caution">
    <text evidence="1">The sequence shown here is derived from an EMBL/GenBank/DDBJ whole genome shotgun (WGS) entry which is preliminary data.</text>
</comment>
<dbReference type="Gene3D" id="1.25.10.90">
    <property type="match status" value="1"/>
</dbReference>
<dbReference type="CDD" id="cd06561">
    <property type="entry name" value="AlkD_like"/>
    <property type="match status" value="1"/>
</dbReference>
<protein>
    <submittedName>
        <fullName evidence="1">DNA alkylation repair protein</fullName>
    </submittedName>
</protein>
<accession>A0AAE3KSH8</accession>
<dbReference type="PANTHER" id="PTHR34070:SF1">
    <property type="entry name" value="DNA ALKYLATION REPAIR PROTEIN"/>
    <property type="match status" value="1"/>
</dbReference>
<organism evidence="1 2">
    <name type="scientific">Lacihabitans soyangensis</name>
    <dbReference type="NCBI Taxonomy" id="869394"/>
    <lineage>
        <taxon>Bacteria</taxon>
        <taxon>Pseudomonadati</taxon>
        <taxon>Bacteroidota</taxon>
        <taxon>Cytophagia</taxon>
        <taxon>Cytophagales</taxon>
        <taxon>Leadbetterellaceae</taxon>
        <taxon>Lacihabitans</taxon>
    </lineage>
</organism>
<dbReference type="AlphaFoldDB" id="A0AAE3KSH8"/>
<sequence>MYQSVKNDLLFLSNPEKAISKAKYFKSGKGEYAEGDVFIGLTNPEVHQICKHYRDLVNLEDIEMLIKDEIHEVRFAALTLLVLKYKKLKKLEEKTDFVNLYLRNIPYINNWDLVDCSSMFILGPYCYETKDNSVLENLANIGHLWSERIAIISTHYYIRQGDFALTFKLSEMLLNHKHDLIHKAVGWMLREIWSKGGREEVEEFLTENFRVIPRTALRYAIEKMEEHERKYFLSLK</sequence>